<dbReference type="AlphaFoldDB" id="A0A239PSM5"/>
<reference evidence="1 2" key="1">
    <citation type="submission" date="2017-07" db="EMBL/GenBank/DDBJ databases">
        <authorList>
            <person name="Sun Z.S."/>
            <person name="Albrecht U."/>
            <person name="Echele G."/>
            <person name="Lee C.C."/>
        </authorList>
    </citation>
    <scope>NUCLEOTIDE SEQUENCE [LARGE SCALE GENOMIC DNA]</scope>
    <source>
        <strain evidence="1 2">CGMCC 1.12710</strain>
    </source>
</reference>
<dbReference type="InterPro" id="IPR029044">
    <property type="entry name" value="Nucleotide-diphossugar_trans"/>
</dbReference>
<organism evidence="1 2">
    <name type="scientific">Amphiplicatus metriothermophilus</name>
    <dbReference type="NCBI Taxonomy" id="1519374"/>
    <lineage>
        <taxon>Bacteria</taxon>
        <taxon>Pseudomonadati</taxon>
        <taxon>Pseudomonadota</taxon>
        <taxon>Alphaproteobacteria</taxon>
        <taxon>Parvularculales</taxon>
        <taxon>Parvularculaceae</taxon>
        <taxon>Amphiplicatus</taxon>
    </lineage>
</organism>
<dbReference type="EMBL" id="FZQA01000003">
    <property type="protein sequence ID" value="SNT73291.1"/>
    <property type="molecule type" value="Genomic_DNA"/>
</dbReference>
<dbReference type="SUPFAM" id="SSF53448">
    <property type="entry name" value="Nucleotide-diphospho-sugar transferases"/>
    <property type="match status" value="1"/>
</dbReference>
<dbReference type="Proteomes" id="UP000198346">
    <property type="component" value="Unassembled WGS sequence"/>
</dbReference>
<keyword evidence="2" id="KW-1185">Reference proteome</keyword>
<dbReference type="Pfam" id="PF09837">
    <property type="entry name" value="DUF2064"/>
    <property type="match status" value="1"/>
</dbReference>
<dbReference type="InterPro" id="IPR018641">
    <property type="entry name" value="Trfase_1_rSAM/seldom-assoc"/>
</dbReference>
<proteinExistence type="predicted"/>
<evidence type="ECO:0000313" key="1">
    <source>
        <dbReference type="EMBL" id="SNT73291.1"/>
    </source>
</evidence>
<dbReference type="NCBIfam" id="TIGR04282">
    <property type="entry name" value="glyco_like_cofC"/>
    <property type="match status" value="1"/>
</dbReference>
<evidence type="ECO:0000313" key="2">
    <source>
        <dbReference type="Proteomes" id="UP000198346"/>
    </source>
</evidence>
<dbReference type="Gene3D" id="3.90.550.10">
    <property type="entry name" value="Spore Coat Polysaccharide Biosynthesis Protein SpsA, Chain A"/>
    <property type="match status" value="1"/>
</dbReference>
<dbReference type="RefSeq" id="WP_089412168.1">
    <property type="nucleotide sequence ID" value="NZ_FZQA01000003.1"/>
</dbReference>
<gene>
    <name evidence="1" type="ORF">SAMN06297382_1689</name>
</gene>
<dbReference type="OrthoDB" id="9798250at2"/>
<dbReference type="PANTHER" id="PTHR36529:SF1">
    <property type="entry name" value="GLYCOSYLTRANSFERASE"/>
    <property type="match status" value="1"/>
</dbReference>
<evidence type="ECO:0008006" key="3">
    <source>
        <dbReference type="Google" id="ProtNLM"/>
    </source>
</evidence>
<dbReference type="PANTHER" id="PTHR36529">
    <property type="entry name" value="SLL1095 PROTEIN"/>
    <property type="match status" value="1"/>
</dbReference>
<name>A0A239PSM5_9PROT</name>
<protein>
    <recommendedName>
        <fullName evidence="3">Glycosyltransferase</fullName>
    </recommendedName>
</protein>
<accession>A0A239PSM5</accession>
<sequence length="202" mass="22352">MKPETLIVFVKAPQAGRVKTRLARGIGAGRAAMIYRHLTRVAFAAAEKGRWRTILAVEPARAIREWLGFWPRRFETTAQGRGDLGARMKAAIESVQRGPVAIIGTDSPGLRARHIRAAFRALGRHDAVFGPARDGGYWLLGLARRRRAPRLFEDVRWSGPHALADTMKSLPEDFSVALLEELADVDEARDLAVMGPLSRARP</sequence>